<reference evidence="3 4" key="1">
    <citation type="journal article" date="2021" name="BMC Genomics">
        <title>Telomere-to-telomere genome assembly of asparaginase-producing Trichoderma simmonsii.</title>
        <authorList>
            <person name="Chung D."/>
            <person name="Kwon Y.M."/>
            <person name="Yang Y."/>
        </authorList>
    </citation>
    <scope>NUCLEOTIDE SEQUENCE [LARGE SCALE GENOMIC DNA]</scope>
    <source>
        <strain evidence="3 4">GH-Sj1</strain>
    </source>
</reference>
<keyword evidence="2" id="KW-0732">Signal</keyword>
<feature type="region of interest" description="Disordered" evidence="1">
    <location>
        <begin position="52"/>
        <end position="72"/>
    </location>
</feature>
<feature type="chain" id="PRO_5034272356" description="Secreted protein" evidence="2">
    <location>
        <begin position="20"/>
        <end position="72"/>
    </location>
</feature>
<organism evidence="3 4">
    <name type="scientific">Trichoderma simmonsii</name>
    <dbReference type="NCBI Taxonomy" id="1491479"/>
    <lineage>
        <taxon>Eukaryota</taxon>
        <taxon>Fungi</taxon>
        <taxon>Dikarya</taxon>
        <taxon>Ascomycota</taxon>
        <taxon>Pezizomycotina</taxon>
        <taxon>Sordariomycetes</taxon>
        <taxon>Hypocreomycetidae</taxon>
        <taxon>Hypocreales</taxon>
        <taxon>Hypocreaceae</taxon>
        <taxon>Trichoderma</taxon>
    </lineage>
</organism>
<accession>A0A8G0LT35</accession>
<dbReference type="EMBL" id="CP075870">
    <property type="protein sequence ID" value="QYT06465.1"/>
    <property type="molecule type" value="Genomic_DNA"/>
</dbReference>
<feature type="non-terminal residue" evidence="3">
    <location>
        <position position="72"/>
    </location>
</feature>
<evidence type="ECO:0000313" key="3">
    <source>
        <dbReference type="EMBL" id="QYT06465.1"/>
    </source>
</evidence>
<proteinExistence type="predicted"/>
<protein>
    <recommendedName>
        <fullName evidence="5">Secreted protein</fullName>
    </recommendedName>
</protein>
<gene>
    <name evidence="3" type="ORF">H0G86_013314</name>
</gene>
<dbReference type="Proteomes" id="UP000826661">
    <property type="component" value="Chromosome VII"/>
</dbReference>
<dbReference type="AlphaFoldDB" id="A0A8G0LT35"/>
<evidence type="ECO:0000256" key="1">
    <source>
        <dbReference type="SAM" id="MobiDB-lite"/>
    </source>
</evidence>
<evidence type="ECO:0000256" key="2">
    <source>
        <dbReference type="SAM" id="SignalP"/>
    </source>
</evidence>
<feature type="signal peptide" evidence="2">
    <location>
        <begin position="1"/>
        <end position="19"/>
    </location>
</feature>
<name>A0A8G0LT35_9HYPO</name>
<evidence type="ECO:0008006" key="5">
    <source>
        <dbReference type="Google" id="ProtNLM"/>
    </source>
</evidence>
<evidence type="ECO:0000313" key="4">
    <source>
        <dbReference type="Proteomes" id="UP000826661"/>
    </source>
</evidence>
<sequence>MCLPLVYFLAPICWTNTLANHGFDWNGTLFGFWNETWTISHFKDTRRIQDPRVVSPHPRSNTGAIKKTSWPE</sequence>
<keyword evidence="4" id="KW-1185">Reference proteome</keyword>